<comment type="cofactor">
    <cofactor evidence="1">
        <name>heme</name>
        <dbReference type="ChEBI" id="CHEBI:30413"/>
    </cofactor>
</comment>
<dbReference type="GO" id="GO:0005506">
    <property type="term" value="F:iron ion binding"/>
    <property type="evidence" value="ECO:0007669"/>
    <property type="project" value="InterPro"/>
</dbReference>
<comment type="similarity">
    <text evidence="2 5">Belongs to the cytochrome P450 family.</text>
</comment>
<keyword evidence="7" id="KW-1185">Reference proteome</keyword>
<protein>
    <submittedName>
        <fullName evidence="6">Cytochrome P450</fullName>
    </submittedName>
</protein>
<dbReference type="GeneID" id="54489283"/>
<gene>
    <name evidence="6" type="ORF">EJ05DRAFT_511170</name>
</gene>
<keyword evidence="4 5" id="KW-0408">Iron</keyword>
<accession>A0A6A6W702</accession>
<dbReference type="EMBL" id="ML996573">
    <property type="protein sequence ID" value="KAF2757347.1"/>
    <property type="molecule type" value="Genomic_DNA"/>
</dbReference>
<dbReference type="AlphaFoldDB" id="A0A6A6W702"/>
<keyword evidence="3 5" id="KW-0479">Metal-binding</keyword>
<dbReference type="GO" id="GO:0004497">
    <property type="term" value="F:monooxygenase activity"/>
    <property type="evidence" value="ECO:0007669"/>
    <property type="project" value="UniProtKB-KW"/>
</dbReference>
<sequence>MNLFKASSIIGLLFLFIAVRYAFALLMNIRAAKKSGMPYVVRLTPSGNPFWMIFGNKIIALLERLPFRWVGQFKRFNLHGWEANERHRMYEEHGDIVLIVTPKGNLIYVGDPVAITEILRRKDEFRRNTKSRKMLDIFDKSLTSTDGPEWQRHRKVTATSFTEKNTELVWVESLKQAQGMLEYWTQRATAPIRSLQLDTQTFTTNVLAAAMLSKPYKFVGKEDPPPTDDSEEEKIAYEYREALSVILENVIAIMVLGKKVLQKKWMPVKLQKAGAAVERFRDYAETLIEDEKARIQSGSQQTVPTLVNLMVRACASEVKSGTKTLTESEIVSNLFVYAFAGRDTTAITLSHMIVFMAAHPEIQDWAREEIHHYLPDQDSSTWEYAKFAKLKRCLAVMYETLRLCHPSVLLLKVTPPHPINLDVNGKSHLIPANSAIHGSLSAMHTHPDFYGPDPLSWRPSRFITATEKSESGDIFAAETIPADTTVDFLAWSSGPRACPGKKFAQVEVVAVLAKMLYEHRVEAVPEPGESVLDAQNRLHGLCMTVEQKAIFNMKEPHKAGVRWVKC</sequence>
<evidence type="ECO:0000256" key="3">
    <source>
        <dbReference type="ARBA" id="ARBA00022723"/>
    </source>
</evidence>
<dbReference type="RefSeq" id="XP_033599798.1">
    <property type="nucleotide sequence ID" value="XM_033748229.1"/>
</dbReference>
<name>A0A6A6W702_9PEZI</name>
<dbReference type="PRINTS" id="PR00385">
    <property type="entry name" value="P450"/>
</dbReference>
<dbReference type="InterPro" id="IPR001128">
    <property type="entry name" value="Cyt_P450"/>
</dbReference>
<dbReference type="GO" id="GO:0016705">
    <property type="term" value="F:oxidoreductase activity, acting on paired donors, with incorporation or reduction of molecular oxygen"/>
    <property type="evidence" value="ECO:0007669"/>
    <property type="project" value="InterPro"/>
</dbReference>
<dbReference type="OrthoDB" id="1470350at2759"/>
<evidence type="ECO:0000256" key="5">
    <source>
        <dbReference type="RuleBase" id="RU000461"/>
    </source>
</evidence>
<keyword evidence="5" id="KW-0349">Heme</keyword>
<reference evidence="6" key="1">
    <citation type="journal article" date="2020" name="Stud. Mycol.">
        <title>101 Dothideomycetes genomes: a test case for predicting lifestyles and emergence of pathogens.</title>
        <authorList>
            <person name="Haridas S."/>
            <person name="Albert R."/>
            <person name="Binder M."/>
            <person name="Bloem J."/>
            <person name="Labutti K."/>
            <person name="Salamov A."/>
            <person name="Andreopoulos B."/>
            <person name="Baker S."/>
            <person name="Barry K."/>
            <person name="Bills G."/>
            <person name="Bluhm B."/>
            <person name="Cannon C."/>
            <person name="Castanera R."/>
            <person name="Culley D."/>
            <person name="Daum C."/>
            <person name="Ezra D."/>
            <person name="Gonzalez J."/>
            <person name="Henrissat B."/>
            <person name="Kuo A."/>
            <person name="Liang C."/>
            <person name="Lipzen A."/>
            <person name="Lutzoni F."/>
            <person name="Magnuson J."/>
            <person name="Mondo S."/>
            <person name="Nolan M."/>
            <person name="Ohm R."/>
            <person name="Pangilinan J."/>
            <person name="Park H.-J."/>
            <person name="Ramirez L."/>
            <person name="Alfaro M."/>
            <person name="Sun H."/>
            <person name="Tritt A."/>
            <person name="Yoshinaga Y."/>
            <person name="Zwiers L.-H."/>
            <person name="Turgeon B."/>
            <person name="Goodwin S."/>
            <person name="Spatafora J."/>
            <person name="Crous P."/>
            <person name="Grigoriev I."/>
        </authorList>
    </citation>
    <scope>NUCLEOTIDE SEQUENCE</scope>
    <source>
        <strain evidence="6">CBS 121739</strain>
    </source>
</reference>
<dbReference type="InterPro" id="IPR036396">
    <property type="entry name" value="Cyt_P450_sf"/>
</dbReference>
<dbReference type="InterPro" id="IPR050121">
    <property type="entry name" value="Cytochrome_P450_monoxygenase"/>
</dbReference>
<evidence type="ECO:0000256" key="4">
    <source>
        <dbReference type="ARBA" id="ARBA00023004"/>
    </source>
</evidence>
<evidence type="ECO:0000313" key="6">
    <source>
        <dbReference type="EMBL" id="KAF2757347.1"/>
    </source>
</evidence>
<organism evidence="6 7">
    <name type="scientific">Pseudovirgaria hyperparasitica</name>
    <dbReference type="NCBI Taxonomy" id="470096"/>
    <lineage>
        <taxon>Eukaryota</taxon>
        <taxon>Fungi</taxon>
        <taxon>Dikarya</taxon>
        <taxon>Ascomycota</taxon>
        <taxon>Pezizomycotina</taxon>
        <taxon>Dothideomycetes</taxon>
        <taxon>Dothideomycetes incertae sedis</taxon>
        <taxon>Acrospermales</taxon>
        <taxon>Acrospermaceae</taxon>
        <taxon>Pseudovirgaria</taxon>
    </lineage>
</organism>
<dbReference type="PANTHER" id="PTHR24305:SF166">
    <property type="entry name" value="CYTOCHROME P450 12A4, MITOCHONDRIAL-RELATED"/>
    <property type="match status" value="1"/>
</dbReference>
<dbReference type="SUPFAM" id="SSF48264">
    <property type="entry name" value="Cytochrome P450"/>
    <property type="match status" value="1"/>
</dbReference>
<evidence type="ECO:0000256" key="1">
    <source>
        <dbReference type="ARBA" id="ARBA00001971"/>
    </source>
</evidence>
<proteinExistence type="inferred from homology"/>
<dbReference type="Gene3D" id="1.10.630.10">
    <property type="entry name" value="Cytochrome P450"/>
    <property type="match status" value="1"/>
</dbReference>
<keyword evidence="5" id="KW-0503">Monooxygenase</keyword>
<dbReference type="InterPro" id="IPR017972">
    <property type="entry name" value="Cyt_P450_CS"/>
</dbReference>
<dbReference type="Proteomes" id="UP000799437">
    <property type="component" value="Unassembled WGS sequence"/>
</dbReference>
<dbReference type="PROSITE" id="PS00086">
    <property type="entry name" value="CYTOCHROME_P450"/>
    <property type="match status" value="1"/>
</dbReference>
<evidence type="ECO:0000313" key="7">
    <source>
        <dbReference type="Proteomes" id="UP000799437"/>
    </source>
</evidence>
<keyword evidence="5" id="KW-0560">Oxidoreductase</keyword>
<dbReference type="GO" id="GO:0020037">
    <property type="term" value="F:heme binding"/>
    <property type="evidence" value="ECO:0007669"/>
    <property type="project" value="InterPro"/>
</dbReference>
<dbReference type="Pfam" id="PF00067">
    <property type="entry name" value="p450"/>
    <property type="match status" value="1"/>
</dbReference>
<evidence type="ECO:0000256" key="2">
    <source>
        <dbReference type="ARBA" id="ARBA00010617"/>
    </source>
</evidence>
<dbReference type="PANTHER" id="PTHR24305">
    <property type="entry name" value="CYTOCHROME P450"/>
    <property type="match status" value="1"/>
</dbReference>